<dbReference type="SUPFAM" id="SSF56935">
    <property type="entry name" value="Porins"/>
    <property type="match status" value="1"/>
</dbReference>
<sequence length="430" mass="47456">MSRQPTRLIPTRATWCCVALTALAGALPTHSAAHTAPPSERRLRAMSQKIARLEQQLTSLQAQLRQLRSQDGRAAPGGPERPASPASTPAVPSALSLSGDARLRYEYTGDGDRHRNRGVLRARLAAEYRLDDRIDIGARLTTGDAGDPNSSDITLGNFVDDLEVSLDRAYARYRGSRGTALGGKFANPFTTRELVWDGDVNPQGVAASMALLRSQRARLQATALLSPIDEQIDADDSTLRGAQLELTLQPHHDWTLALASAYYDYEIGSLAAADRGDIRDNRLTADSSAYLSDFNLWDSVASAEYRGLGEHLPVRISLDYVTNLGAFDSQDSGYQLDFSLGDSQHAGDWRAGYTYARNDIDAVLAAFSQDNITYSSNYRMHGLTLEYLPVEDVVLNLTAFHYTRNRFQPGYGDDWGSWITRLRMNVSFRF</sequence>
<dbReference type="AlphaFoldDB" id="A0A939DC04"/>
<protein>
    <submittedName>
        <fullName evidence="3">Porin</fullName>
    </submittedName>
</protein>
<dbReference type="Proteomes" id="UP000664303">
    <property type="component" value="Unassembled WGS sequence"/>
</dbReference>
<keyword evidence="4" id="KW-1185">Reference proteome</keyword>
<feature type="signal peptide" evidence="2">
    <location>
        <begin position="1"/>
        <end position="31"/>
    </location>
</feature>
<evidence type="ECO:0000256" key="1">
    <source>
        <dbReference type="SAM" id="MobiDB-lite"/>
    </source>
</evidence>
<dbReference type="EMBL" id="JAFKCZ010000002">
    <property type="protein sequence ID" value="MBN7795448.1"/>
    <property type="molecule type" value="Genomic_DNA"/>
</dbReference>
<gene>
    <name evidence="3" type="ORF">JYP50_02525</name>
</gene>
<feature type="compositionally biased region" description="Low complexity" evidence="1">
    <location>
        <begin position="83"/>
        <end position="95"/>
    </location>
</feature>
<feature type="chain" id="PRO_5036977680" evidence="2">
    <location>
        <begin position="32"/>
        <end position="430"/>
    </location>
</feature>
<name>A0A939DC04_9GAMM</name>
<keyword evidence="2" id="KW-0732">Signal</keyword>
<comment type="caution">
    <text evidence="3">The sequence shown here is derived from an EMBL/GenBank/DDBJ whole genome shotgun (WGS) entry which is preliminary data.</text>
</comment>
<feature type="region of interest" description="Disordered" evidence="1">
    <location>
        <begin position="68"/>
        <end position="95"/>
    </location>
</feature>
<dbReference type="RefSeq" id="WP_206558900.1">
    <property type="nucleotide sequence ID" value="NZ_JAFKCZ010000002.1"/>
</dbReference>
<proteinExistence type="predicted"/>
<organism evidence="3 4">
    <name type="scientific">Parahaliea mediterranea</name>
    <dbReference type="NCBI Taxonomy" id="651086"/>
    <lineage>
        <taxon>Bacteria</taxon>
        <taxon>Pseudomonadati</taxon>
        <taxon>Pseudomonadota</taxon>
        <taxon>Gammaproteobacteria</taxon>
        <taxon>Cellvibrionales</taxon>
        <taxon>Halieaceae</taxon>
        <taxon>Parahaliea</taxon>
    </lineage>
</organism>
<evidence type="ECO:0000313" key="4">
    <source>
        <dbReference type="Proteomes" id="UP000664303"/>
    </source>
</evidence>
<dbReference type="Pfam" id="PF16930">
    <property type="entry name" value="Porin_5"/>
    <property type="match status" value="1"/>
</dbReference>
<reference evidence="3" key="1">
    <citation type="submission" date="2021-02" db="EMBL/GenBank/DDBJ databases">
        <title>PHA producing bacteria isolated from coastal sediment in Guangdong, Shenzhen.</title>
        <authorList>
            <person name="Zheng W."/>
            <person name="Yu S."/>
            <person name="Huang Y."/>
        </authorList>
    </citation>
    <scope>NUCLEOTIDE SEQUENCE</scope>
    <source>
        <strain evidence="3">TN14-10</strain>
    </source>
</reference>
<accession>A0A939DC04</accession>
<dbReference type="InterPro" id="IPR032638">
    <property type="entry name" value="Porin_5"/>
</dbReference>
<evidence type="ECO:0000313" key="3">
    <source>
        <dbReference type="EMBL" id="MBN7795448.1"/>
    </source>
</evidence>
<evidence type="ECO:0000256" key="2">
    <source>
        <dbReference type="SAM" id="SignalP"/>
    </source>
</evidence>